<keyword evidence="3" id="KW-1185">Reference proteome</keyword>
<proteinExistence type="predicted"/>
<evidence type="ECO:0000256" key="1">
    <source>
        <dbReference type="SAM" id="MobiDB-lite"/>
    </source>
</evidence>
<feature type="compositionally biased region" description="Basic and acidic residues" evidence="1">
    <location>
        <begin position="301"/>
        <end position="320"/>
    </location>
</feature>
<dbReference type="VEuPathDB" id="FungiDB:BD410DRAFT_790896"/>
<reference evidence="2 3" key="1">
    <citation type="submission" date="2018-06" db="EMBL/GenBank/DDBJ databases">
        <title>A transcriptomic atlas of mushroom development highlights an independent origin of complex multicellularity.</title>
        <authorList>
            <consortium name="DOE Joint Genome Institute"/>
            <person name="Krizsan K."/>
            <person name="Almasi E."/>
            <person name="Merenyi Z."/>
            <person name="Sahu N."/>
            <person name="Viragh M."/>
            <person name="Koszo T."/>
            <person name="Mondo S."/>
            <person name="Kiss B."/>
            <person name="Balint B."/>
            <person name="Kues U."/>
            <person name="Barry K."/>
            <person name="Hegedus J.C."/>
            <person name="Henrissat B."/>
            <person name="Johnson J."/>
            <person name="Lipzen A."/>
            <person name="Ohm R."/>
            <person name="Nagy I."/>
            <person name="Pangilinan J."/>
            <person name="Yan J."/>
            <person name="Xiong Y."/>
            <person name="Grigoriev I.V."/>
            <person name="Hibbett D.S."/>
            <person name="Nagy L.G."/>
        </authorList>
    </citation>
    <scope>NUCLEOTIDE SEQUENCE [LARGE SCALE GENOMIC DNA]</scope>
    <source>
        <strain evidence="2 3">SZMC22713</strain>
    </source>
</reference>
<evidence type="ECO:0000313" key="3">
    <source>
        <dbReference type="Proteomes" id="UP000294933"/>
    </source>
</evidence>
<organism evidence="2 3">
    <name type="scientific">Rickenella mellea</name>
    <dbReference type="NCBI Taxonomy" id="50990"/>
    <lineage>
        <taxon>Eukaryota</taxon>
        <taxon>Fungi</taxon>
        <taxon>Dikarya</taxon>
        <taxon>Basidiomycota</taxon>
        <taxon>Agaricomycotina</taxon>
        <taxon>Agaricomycetes</taxon>
        <taxon>Hymenochaetales</taxon>
        <taxon>Rickenellaceae</taxon>
        <taxon>Rickenella</taxon>
    </lineage>
</organism>
<sequence length="320" mass="36045">MESKTIFQHRETLWNISFGDPRAPAPRQPGQPLEPQVLLGHYTWTFSFSIPRYCIPIGFQRAGESQTHKLPPSLSDGDGHISYAIGVKVKRNTTFQPIHRLTTPFDYTPRSEPGAFSSLRQVAYRENTPLLGPDIDPEGWNVFPSVEVSGYDHHKFGRLKCSCTFALATPLSYTRGSVIPVMLMMESEDEKIFGAGLLSKSFFPQVKFSRTLRGRPDEVLATWSVANAQHVPSPCRRVLYGEIKVPRELRPSFDFGPVYIKYMVGTSMFASGAFIPDKEATLFQAEVEIVTDYAPGPRPIRYHESQRDTLDDGRLATRQS</sequence>
<name>A0A4Y7PYD4_9AGAM</name>
<evidence type="ECO:0008006" key="4">
    <source>
        <dbReference type="Google" id="ProtNLM"/>
    </source>
</evidence>
<evidence type="ECO:0000313" key="2">
    <source>
        <dbReference type="EMBL" id="TDL20417.1"/>
    </source>
</evidence>
<feature type="region of interest" description="Disordered" evidence="1">
    <location>
        <begin position="298"/>
        <end position="320"/>
    </location>
</feature>
<dbReference type="Proteomes" id="UP000294933">
    <property type="component" value="Unassembled WGS sequence"/>
</dbReference>
<gene>
    <name evidence="2" type="ORF">BD410DRAFT_790896</name>
</gene>
<dbReference type="InterPro" id="IPR014752">
    <property type="entry name" value="Arrestin-like_C"/>
</dbReference>
<dbReference type="OrthoDB" id="2333384at2759"/>
<dbReference type="EMBL" id="ML170188">
    <property type="protein sequence ID" value="TDL20417.1"/>
    <property type="molecule type" value="Genomic_DNA"/>
</dbReference>
<accession>A0A4Y7PYD4</accession>
<protein>
    <recommendedName>
        <fullName evidence="4">Arrestin-like N-terminal domain-containing protein</fullName>
    </recommendedName>
</protein>
<dbReference type="Gene3D" id="2.60.40.640">
    <property type="match status" value="1"/>
</dbReference>
<dbReference type="AlphaFoldDB" id="A0A4Y7PYD4"/>